<gene>
    <name evidence="1" type="ORF">EYF80_067537</name>
</gene>
<name>A0A4Z2E0U2_9TELE</name>
<sequence length="64" mass="6792">MPGLPLAPFSQSRCKGTSAWFPTQNVPRPGPQGAVGTVVNVASVSRGRSASLSLDRRRDSQIQI</sequence>
<dbReference type="Proteomes" id="UP000314294">
    <property type="component" value="Unassembled WGS sequence"/>
</dbReference>
<accession>A0A4Z2E0U2</accession>
<reference evidence="1 2" key="1">
    <citation type="submission" date="2019-03" db="EMBL/GenBank/DDBJ databases">
        <title>First draft genome of Liparis tanakae, snailfish: a comprehensive survey of snailfish specific genes.</title>
        <authorList>
            <person name="Kim W."/>
            <person name="Song I."/>
            <person name="Jeong J.-H."/>
            <person name="Kim D."/>
            <person name="Kim S."/>
            <person name="Ryu S."/>
            <person name="Song J.Y."/>
            <person name="Lee S.K."/>
        </authorList>
    </citation>
    <scope>NUCLEOTIDE SEQUENCE [LARGE SCALE GENOMIC DNA]</scope>
    <source>
        <tissue evidence="1">Muscle</tissue>
    </source>
</reference>
<organism evidence="1 2">
    <name type="scientific">Liparis tanakae</name>
    <name type="common">Tanaka's snailfish</name>
    <dbReference type="NCBI Taxonomy" id="230148"/>
    <lineage>
        <taxon>Eukaryota</taxon>
        <taxon>Metazoa</taxon>
        <taxon>Chordata</taxon>
        <taxon>Craniata</taxon>
        <taxon>Vertebrata</taxon>
        <taxon>Euteleostomi</taxon>
        <taxon>Actinopterygii</taxon>
        <taxon>Neopterygii</taxon>
        <taxon>Teleostei</taxon>
        <taxon>Neoteleostei</taxon>
        <taxon>Acanthomorphata</taxon>
        <taxon>Eupercaria</taxon>
        <taxon>Perciformes</taxon>
        <taxon>Cottioidei</taxon>
        <taxon>Cottales</taxon>
        <taxon>Liparidae</taxon>
        <taxon>Liparis</taxon>
    </lineage>
</organism>
<proteinExistence type="predicted"/>
<evidence type="ECO:0000313" key="2">
    <source>
        <dbReference type="Proteomes" id="UP000314294"/>
    </source>
</evidence>
<comment type="caution">
    <text evidence="1">The sequence shown here is derived from an EMBL/GenBank/DDBJ whole genome shotgun (WGS) entry which is preliminary data.</text>
</comment>
<dbReference type="EMBL" id="SRLO01022927">
    <property type="protein sequence ID" value="TNN22349.1"/>
    <property type="molecule type" value="Genomic_DNA"/>
</dbReference>
<dbReference type="AlphaFoldDB" id="A0A4Z2E0U2"/>
<evidence type="ECO:0000313" key="1">
    <source>
        <dbReference type="EMBL" id="TNN22349.1"/>
    </source>
</evidence>
<keyword evidence="2" id="KW-1185">Reference proteome</keyword>
<protein>
    <submittedName>
        <fullName evidence="1">Uncharacterized protein</fullName>
    </submittedName>
</protein>